<evidence type="ECO:0000256" key="1">
    <source>
        <dbReference type="SAM" id="MobiDB-lite"/>
    </source>
</evidence>
<proteinExistence type="predicted"/>
<evidence type="ECO:0000313" key="2">
    <source>
        <dbReference type="EMBL" id="KAG8042808.1"/>
    </source>
</evidence>
<keyword evidence="3" id="KW-1185">Reference proteome</keyword>
<dbReference type="AlphaFoldDB" id="A0A8J5QYZ0"/>
<dbReference type="Proteomes" id="UP000729402">
    <property type="component" value="Unassembled WGS sequence"/>
</dbReference>
<gene>
    <name evidence="2" type="ORF">GUJ93_ZPchr0411g11371</name>
</gene>
<name>A0A8J5QYZ0_ZIZPA</name>
<reference evidence="2" key="1">
    <citation type="journal article" date="2021" name="bioRxiv">
        <title>Whole Genome Assembly and Annotation of Northern Wild Rice, Zizania palustris L., Supports a Whole Genome Duplication in the Zizania Genus.</title>
        <authorList>
            <person name="Haas M."/>
            <person name="Kono T."/>
            <person name="Macchietto M."/>
            <person name="Millas R."/>
            <person name="McGilp L."/>
            <person name="Shao M."/>
            <person name="Duquette J."/>
            <person name="Hirsch C.N."/>
            <person name="Kimball J."/>
        </authorList>
    </citation>
    <scope>NUCLEOTIDE SEQUENCE</scope>
    <source>
        <tissue evidence="2">Fresh leaf tissue</tissue>
    </source>
</reference>
<reference evidence="2" key="2">
    <citation type="submission" date="2021-02" db="EMBL/GenBank/DDBJ databases">
        <authorList>
            <person name="Kimball J.A."/>
            <person name="Haas M.W."/>
            <person name="Macchietto M."/>
            <person name="Kono T."/>
            <person name="Duquette J."/>
            <person name="Shao M."/>
        </authorList>
    </citation>
    <scope>NUCLEOTIDE SEQUENCE</scope>
    <source>
        <tissue evidence="2">Fresh leaf tissue</tissue>
    </source>
</reference>
<dbReference type="EMBL" id="JAAALK010001549">
    <property type="protein sequence ID" value="KAG8042808.1"/>
    <property type="molecule type" value="Genomic_DNA"/>
</dbReference>
<evidence type="ECO:0000313" key="3">
    <source>
        <dbReference type="Proteomes" id="UP000729402"/>
    </source>
</evidence>
<sequence>MAAKVSSRPPAGAEEEGGDAGVPATPRMAMHPSESVEGAPANSCGSPEGDSLAFRGLDDPLAEVLGSANVTAELTAVLSGSPVNSLDEFFYSVNSLYEFFYPPRSSSTLLILLVLFSPSLFTRIRP</sequence>
<feature type="region of interest" description="Disordered" evidence="1">
    <location>
        <begin position="1"/>
        <end position="52"/>
    </location>
</feature>
<accession>A0A8J5QYZ0</accession>
<comment type="caution">
    <text evidence="2">The sequence shown here is derived from an EMBL/GenBank/DDBJ whole genome shotgun (WGS) entry which is preliminary data.</text>
</comment>
<protein>
    <submittedName>
        <fullName evidence="2">Uncharacterized protein</fullName>
    </submittedName>
</protein>
<organism evidence="2 3">
    <name type="scientific">Zizania palustris</name>
    <name type="common">Northern wild rice</name>
    <dbReference type="NCBI Taxonomy" id="103762"/>
    <lineage>
        <taxon>Eukaryota</taxon>
        <taxon>Viridiplantae</taxon>
        <taxon>Streptophyta</taxon>
        <taxon>Embryophyta</taxon>
        <taxon>Tracheophyta</taxon>
        <taxon>Spermatophyta</taxon>
        <taxon>Magnoliopsida</taxon>
        <taxon>Liliopsida</taxon>
        <taxon>Poales</taxon>
        <taxon>Poaceae</taxon>
        <taxon>BOP clade</taxon>
        <taxon>Oryzoideae</taxon>
        <taxon>Oryzeae</taxon>
        <taxon>Zizaniinae</taxon>
        <taxon>Zizania</taxon>
    </lineage>
</organism>